<dbReference type="InterPro" id="IPR015943">
    <property type="entry name" value="WD40/YVTN_repeat-like_dom_sf"/>
</dbReference>
<dbReference type="KEGG" id="clk:CGC53_05990"/>
<evidence type="ECO:0000313" key="3">
    <source>
        <dbReference type="EMBL" id="ATA81927.1"/>
    </source>
</evidence>
<feature type="domain" description="IPT/TIG" evidence="2">
    <location>
        <begin position="50"/>
        <end position="95"/>
    </location>
</feature>
<evidence type="ECO:0000256" key="1">
    <source>
        <dbReference type="SAM" id="SignalP"/>
    </source>
</evidence>
<keyword evidence="4" id="KW-1185">Reference proteome</keyword>
<proteinExistence type="predicted"/>
<evidence type="ECO:0000313" key="4">
    <source>
        <dbReference type="Proteomes" id="UP000217276"/>
    </source>
</evidence>
<dbReference type="Proteomes" id="UP000217276">
    <property type="component" value="Chromosome"/>
</dbReference>
<dbReference type="Gene3D" id="2.130.10.10">
    <property type="entry name" value="YVTN repeat-like/Quinoprotein amine dehydrogenase"/>
    <property type="match status" value="1"/>
</dbReference>
<protein>
    <recommendedName>
        <fullName evidence="2">IPT/TIG domain-containing protein</fullName>
    </recommendedName>
</protein>
<dbReference type="PROSITE" id="PS51257">
    <property type="entry name" value="PROKAR_LIPOPROTEIN"/>
    <property type="match status" value="1"/>
</dbReference>
<dbReference type="InterPro" id="IPR002909">
    <property type="entry name" value="IPT_dom"/>
</dbReference>
<dbReference type="SUPFAM" id="SSF81296">
    <property type="entry name" value="E set domains"/>
    <property type="match status" value="1"/>
</dbReference>
<dbReference type="Pfam" id="PF01833">
    <property type="entry name" value="TIG"/>
    <property type="match status" value="1"/>
</dbReference>
<keyword evidence="1" id="KW-0732">Signal</keyword>
<dbReference type="Gene3D" id="2.60.40.10">
    <property type="entry name" value="Immunoglobulins"/>
    <property type="match status" value="1"/>
</dbReference>
<name>A0A250FD24_9FLAO</name>
<dbReference type="SUPFAM" id="SSF110296">
    <property type="entry name" value="Oligoxyloglucan reducing end-specific cellobiohydrolase"/>
    <property type="match status" value="1"/>
</dbReference>
<dbReference type="AlphaFoldDB" id="A0A250FD24"/>
<feature type="signal peptide" evidence="1">
    <location>
        <begin position="1"/>
        <end position="24"/>
    </location>
</feature>
<dbReference type="InterPro" id="IPR014756">
    <property type="entry name" value="Ig_E-set"/>
</dbReference>
<evidence type="ECO:0000259" key="2">
    <source>
        <dbReference type="Pfam" id="PF01833"/>
    </source>
</evidence>
<sequence>MYMKQVLKAVGLVLLLLTSCSKDDSNPNNGNGNGNGNGNVTPPVEQKAIVITSYSKNYGYAGDSVDILGENFPKKEQCKVTFGDTEATITSVSADGKKLTLVLPRSSTYLPQLKFYFGEKTVVDNKVTNDYEQKIGIIDKAVGEWVKTQCRYISQNESSTYIQVQVVKDRIYCNAMSYYGEIFFSKDNGISWKKWASSGPFVSQSNFYITPSYEGLNLYTGLKKQETGVYKVPSEGIEGFRINPGELIFEIENKPYSKVFCDDTMKNIVFVAQHGSVYKSTNGKDFNMIKENNVFFPTAAHFQRDINHIWVGGGVYDKDVPYKKEIPYILFCNGNNGQWTEYIHKSASEGLVSYIISIDFPTNEVGYSILWLEEKYKILKSTNGGHNWQELSFVLRKTGSENTDISMAFQNENTGWVSLDKVIYKTTDGGNTWQKEFEAESNIKKLYYTQNVLYAFAENGLLYRYYFK</sequence>
<accession>A0A250FD24</accession>
<dbReference type="EMBL" id="CP022384">
    <property type="protein sequence ID" value="ATA81927.1"/>
    <property type="molecule type" value="Genomic_DNA"/>
</dbReference>
<feature type="chain" id="PRO_5013281483" description="IPT/TIG domain-containing protein" evidence="1">
    <location>
        <begin position="25"/>
        <end position="468"/>
    </location>
</feature>
<reference evidence="4" key="1">
    <citation type="submission" date="2017-06" db="EMBL/GenBank/DDBJ databases">
        <title>Capnocytophaga spp. assemblies.</title>
        <authorList>
            <person name="Gulvik C.A."/>
        </authorList>
    </citation>
    <scope>NUCLEOTIDE SEQUENCE [LARGE SCALE GENOMIC DNA]</scope>
    <source>
        <strain evidence="4">H6253</strain>
    </source>
</reference>
<organism evidence="3 4">
    <name type="scientific">Capnocytophaga leadbetteri</name>
    <dbReference type="NCBI Taxonomy" id="327575"/>
    <lineage>
        <taxon>Bacteria</taxon>
        <taxon>Pseudomonadati</taxon>
        <taxon>Bacteroidota</taxon>
        <taxon>Flavobacteriia</taxon>
        <taxon>Flavobacteriales</taxon>
        <taxon>Flavobacteriaceae</taxon>
        <taxon>Capnocytophaga</taxon>
    </lineage>
</organism>
<dbReference type="InterPro" id="IPR013783">
    <property type="entry name" value="Ig-like_fold"/>
</dbReference>
<gene>
    <name evidence="3" type="ORF">CGC53_05990</name>
</gene>